<feature type="region of interest" description="Disordered" evidence="1">
    <location>
        <begin position="525"/>
        <end position="548"/>
    </location>
</feature>
<dbReference type="EMBL" id="FQXA01000002">
    <property type="protein sequence ID" value="SHG79902.1"/>
    <property type="molecule type" value="Genomic_DNA"/>
</dbReference>
<evidence type="ECO:0000313" key="3">
    <source>
        <dbReference type="Proteomes" id="UP000184000"/>
    </source>
</evidence>
<sequence length="548" mass="62723">MSKSRAPAAVVFEGERWLRLHREGKLTDPADLLRALDNKWYRLNTLYKIKDKNGKTRTFRPNKQQRERFIRSHCRNVILKARQLGFTTFEMIDALDDCLFTENFSAGCIAHALEDAKDIFRNKIKFAYDQLRQGAWMAIFNTIGLKLPVPTSDRGEGYVFDNGSSIRVSTSYRGGTLQRLHVSEFGKICRKYPDKAQEIVTGAFEAVGLGNQVTLESTAEGREGYFHDYCATAQKLSEAGKLPTLMDFQFHFFPWWDEPGYRLDPAGVVVPSWLHDYFAELDAKHRIKTDAAQQAWYVKKAEVLKDDMKREYPSTPDEAFAQSIDGAYYMQQMRWLRKNGRITRKAAYNPSLPVITAWDLGMSDAMSIVFCQVIGREVRIIDYLEHSGEGLEFYARKLREKGYTYGQHYGPHDLAVRELGTGKSRVDTAAQFGIRFQIVPRISNHAEGIEAVRQFLPMCWFAEQVDAGGDDKVVGVDRLIDCLDNYRKEWDDRLGVYRPTPRHDWASHGAKAFETLARSGLFELSTGMNSTPTAPNTERGRRNWNAHT</sequence>
<evidence type="ECO:0008006" key="4">
    <source>
        <dbReference type="Google" id="ProtNLM"/>
    </source>
</evidence>
<proteinExistence type="predicted"/>
<organism evidence="2 3">
    <name type="scientific">Stutzerimonas xanthomarina DSM 18231</name>
    <dbReference type="NCBI Taxonomy" id="1403346"/>
    <lineage>
        <taxon>Bacteria</taxon>
        <taxon>Pseudomonadati</taxon>
        <taxon>Pseudomonadota</taxon>
        <taxon>Gammaproteobacteria</taxon>
        <taxon>Pseudomonadales</taxon>
        <taxon>Pseudomonadaceae</taxon>
        <taxon>Stutzerimonas</taxon>
    </lineage>
</organism>
<gene>
    <name evidence="2" type="ORF">SAMN02744645_1445</name>
</gene>
<dbReference type="Gene3D" id="3.40.50.300">
    <property type="entry name" value="P-loop containing nucleotide triphosphate hydrolases"/>
    <property type="match status" value="1"/>
</dbReference>
<protein>
    <recommendedName>
        <fullName evidence="4">Terminase</fullName>
    </recommendedName>
</protein>
<dbReference type="Proteomes" id="UP000184000">
    <property type="component" value="Unassembled WGS sequence"/>
</dbReference>
<dbReference type="Gene3D" id="3.30.420.280">
    <property type="match status" value="1"/>
</dbReference>
<name>A0A1M5MS59_9GAMM</name>
<reference evidence="2 3" key="1">
    <citation type="submission" date="2016-11" db="EMBL/GenBank/DDBJ databases">
        <authorList>
            <person name="Jaros S."/>
            <person name="Januszkiewicz K."/>
            <person name="Wedrychowicz H."/>
        </authorList>
    </citation>
    <scope>NUCLEOTIDE SEQUENCE [LARGE SCALE GENOMIC DNA]</scope>
    <source>
        <strain evidence="2 3">DSM 18231</strain>
    </source>
</reference>
<dbReference type="AlphaFoldDB" id="A0A1M5MS59"/>
<accession>A0A1M5MS59</accession>
<evidence type="ECO:0000256" key="1">
    <source>
        <dbReference type="SAM" id="MobiDB-lite"/>
    </source>
</evidence>
<dbReference type="InterPro" id="IPR027417">
    <property type="entry name" value="P-loop_NTPase"/>
</dbReference>
<evidence type="ECO:0000313" key="2">
    <source>
        <dbReference type="EMBL" id="SHG79902.1"/>
    </source>
</evidence>
<feature type="compositionally biased region" description="Polar residues" evidence="1">
    <location>
        <begin position="526"/>
        <end position="536"/>
    </location>
</feature>